<dbReference type="EC" id="2.7.8.-" evidence="2"/>
<keyword evidence="1" id="KW-0472">Membrane</keyword>
<organism evidence="2 3">
    <name type="scientific">Mesorhizobium marinum</name>
    <dbReference type="NCBI Taxonomy" id="3228790"/>
    <lineage>
        <taxon>Bacteria</taxon>
        <taxon>Pseudomonadati</taxon>
        <taxon>Pseudomonadota</taxon>
        <taxon>Alphaproteobacteria</taxon>
        <taxon>Hyphomicrobiales</taxon>
        <taxon>Phyllobacteriaceae</taxon>
        <taxon>Mesorhizobium</taxon>
    </lineage>
</organism>
<gene>
    <name evidence="2" type="ORF">ABUE31_10260</name>
</gene>
<dbReference type="EMBL" id="JBFOCI010000002">
    <property type="protein sequence ID" value="MEW9806368.1"/>
    <property type="molecule type" value="Genomic_DNA"/>
</dbReference>
<sequence>MTNANPTGPDNRRPLASRQTGWAAALTHMLAKTSITPNQISVASMVAAAAAGAALWSAGLADDAFQRAILLVAAALFCQLRLLCNLLDGMVAIEAGKSASDGAFWNEMPDRVSDLLILAGLGYGVGQPALGWAAVALAIFTAYVRELGRACGLSADFSGPMAKPHRMALVTAAALASVLEPLWNGHNELLLAALWLVAVGAGVTVVRRAARLVRGLRARQP</sequence>
<accession>A0ABV3QZI3</accession>
<feature type="transmembrane region" description="Helical" evidence="1">
    <location>
        <begin position="115"/>
        <end position="144"/>
    </location>
</feature>
<protein>
    <submittedName>
        <fullName evidence="2">CDP-alcohol phosphatidyltransferase family protein</fullName>
        <ecNumber evidence="2">2.7.8.-</ecNumber>
    </submittedName>
</protein>
<reference evidence="2 3" key="1">
    <citation type="submission" date="2024-06" db="EMBL/GenBank/DDBJ databases">
        <authorList>
            <person name="Tuo L."/>
        </authorList>
    </citation>
    <scope>NUCLEOTIDE SEQUENCE [LARGE SCALE GENOMIC DNA]</scope>
    <source>
        <strain evidence="2 3">ZMM04-5</strain>
    </source>
</reference>
<name>A0ABV3QZI3_9HYPH</name>
<evidence type="ECO:0000313" key="3">
    <source>
        <dbReference type="Proteomes" id="UP001556196"/>
    </source>
</evidence>
<proteinExistence type="predicted"/>
<evidence type="ECO:0000256" key="1">
    <source>
        <dbReference type="SAM" id="Phobius"/>
    </source>
</evidence>
<comment type="caution">
    <text evidence="2">The sequence shown here is derived from an EMBL/GenBank/DDBJ whole genome shotgun (WGS) entry which is preliminary data.</text>
</comment>
<dbReference type="Proteomes" id="UP001556196">
    <property type="component" value="Unassembled WGS sequence"/>
</dbReference>
<dbReference type="InterPro" id="IPR043130">
    <property type="entry name" value="CDP-OH_PTrfase_TM_dom"/>
</dbReference>
<feature type="transmembrane region" description="Helical" evidence="1">
    <location>
        <begin position="189"/>
        <end position="210"/>
    </location>
</feature>
<keyword evidence="1" id="KW-1133">Transmembrane helix</keyword>
<keyword evidence="3" id="KW-1185">Reference proteome</keyword>
<dbReference type="GO" id="GO:0016740">
    <property type="term" value="F:transferase activity"/>
    <property type="evidence" value="ECO:0007669"/>
    <property type="project" value="UniProtKB-KW"/>
</dbReference>
<dbReference type="Gene3D" id="1.20.120.1760">
    <property type="match status" value="1"/>
</dbReference>
<evidence type="ECO:0000313" key="2">
    <source>
        <dbReference type="EMBL" id="MEW9806368.1"/>
    </source>
</evidence>
<keyword evidence="2" id="KW-0808">Transferase</keyword>
<keyword evidence="1" id="KW-0812">Transmembrane</keyword>
<dbReference type="RefSeq" id="WP_367723437.1">
    <property type="nucleotide sequence ID" value="NZ_JBFOCI010000002.1"/>
</dbReference>
<feature type="transmembrane region" description="Helical" evidence="1">
    <location>
        <begin position="40"/>
        <end position="61"/>
    </location>
</feature>